<protein>
    <submittedName>
        <fullName evidence="3">VanZ like family protein</fullName>
    </submittedName>
</protein>
<keyword evidence="1" id="KW-0812">Transmembrane</keyword>
<evidence type="ECO:0000256" key="1">
    <source>
        <dbReference type="SAM" id="Phobius"/>
    </source>
</evidence>
<feature type="transmembrane region" description="Helical" evidence="1">
    <location>
        <begin position="166"/>
        <end position="187"/>
    </location>
</feature>
<keyword evidence="4" id="KW-1185">Reference proteome</keyword>
<dbReference type="PANTHER" id="PTHR36834">
    <property type="entry name" value="MEMBRANE PROTEIN-RELATED"/>
    <property type="match status" value="1"/>
</dbReference>
<evidence type="ECO:0000313" key="3">
    <source>
        <dbReference type="EMBL" id="SDM84342.1"/>
    </source>
</evidence>
<dbReference type="EMBL" id="FNHZ01000003">
    <property type="protein sequence ID" value="SDM84342.1"/>
    <property type="molecule type" value="Genomic_DNA"/>
</dbReference>
<name>A0A1G9WIC4_9FIRM</name>
<evidence type="ECO:0000259" key="2">
    <source>
        <dbReference type="Pfam" id="PF04892"/>
    </source>
</evidence>
<proteinExistence type="predicted"/>
<feature type="transmembrane region" description="Helical" evidence="1">
    <location>
        <begin position="133"/>
        <end position="154"/>
    </location>
</feature>
<dbReference type="RefSeq" id="WP_074521398.1">
    <property type="nucleotide sequence ID" value="NZ_FNHZ01000003.1"/>
</dbReference>
<dbReference type="PANTHER" id="PTHR36834:SF1">
    <property type="entry name" value="INTEGRAL MEMBRANE PROTEIN"/>
    <property type="match status" value="1"/>
</dbReference>
<gene>
    <name evidence="3" type="ORF">SAMN05216544_1225</name>
</gene>
<dbReference type="Pfam" id="PF04892">
    <property type="entry name" value="VanZ"/>
    <property type="match status" value="1"/>
</dbReference>
<feature type="transmembrane region" description="Helical" evidence="1">
    <location>
        <begin position="193"/>
        <end position="214"/>
    </location>
</feature>
<accession>A0A1G9WIC4</accession>
<keyword evidence="1" id="KW-0472">Membrane</keyword>
<dbReference type="Proteomes" id="UP000187651">
    <property type="component" value="Unassembled WGS sequence"/>
</dbReference>
<sequence>MDGYTQISYNELFKLIFDQQTQSVSYGLLILAVFGLALITHSICLFLSKREIRKVKALDETIIIAILAYACVLLSITFFNREEGSRGTINLDTRVTQTVIKTFFEFICHPTRLPLTKLLLKNLGEVGAITASIYYILNIALFMPWGFILSVAHYKEGLIGKLLLPFLYSVITSGTIETVQLITGRGYFEVEDIITNITGGLIGAILACLVMLIIRLIKKARNKNGGNYGFKE</sequence>
<dbReference type="AlphaFoldDB" id="A0A1G9WIC4"/>
<feature type="transmembrane region" description="Helical" evidence="1">
    <location>
        <begin position="60"/>
        <end position="79"/>
    </location>
</feature>
<feature type="transmembrane region" description="Helical" evidence="1">
    <location>
        <begin position="24"/>
        <end position="48"/>
    </location>
</feature>
<keyword evidence="1" id="KW-1133">Transmembrane helix</keyword>
<evidence type="ECO:0000313" key="4">
    <source>
        <dbReference type="Proteomes" id="UP000187651"/>
    </source>
</evidence>
<dbReference type="InterPro" id="IPR006976">
    <property type="entry name" value="VanZ-like"/>
</dbReference>
<dbReference type="InterPro" id="IPR053150">
    <property type="entry name" value="Teicoplanin_resist-assoc"/>
</dbReference>
<reference evidence="4" key="1">
    <citation type="submission" date="2016-10" db="EMBL/GenBank/DDBJ databases">
        <authorList>
            <person name="Varghese N."/>
            <person name="Submissions S."/>
        </authorList>
    </citation>
    <scope>NUCLEOTIDE SEQUENCE [LARGE SCALE GENOMIC DNA]</scope>
    <source>
        <strain evidence="4">M83</strain>
    </source>
</reference>
<organism evidence="3 4">
    <name type="scientific">Lachnospira pectinoschiza</name>
    <dbReference type="NCBI Taxonomy" id="28052"/>
    <lineage>
        <taxon>Bacteria</taxon>
        <taxon>Bacillati</taxon>
        <taxon>Bacillota</taxon>
        <taxon>Clostridia</taxon>
        <taxon>Lachnospirales</taxon>
        <taxon>Lachnospiraceae</taxon>
        <taxon>Lachnospira</taxon>
    </lineage>
</organism>
<dbReference type="OrthoDB" id="2004379at2"/>
<feature type="domain" description="VanZ-like" evidence="2">
    <location>
        <begin position="67"/>
        <end position="209"/>
    </location>
</feature>